<evidence type="ECO:0000256" key="2">
    <source>
        <dbReference type="SAM" id="Phobius"/>
    </source>
</evidence>
<keyword evidence="2" id="KW-0812">Transmembrane</keyword>
<dbReference type="InterPro" id="IPR017850">
    <property type="entry name" value="Alkaline_phosphatase_core_sf"/>
</dbReference>
<feature type="domain" description="Sulfatase N-terminal" evidence="3">
    <location>
        <begin position="513"/>
        <end position="819"/>
    </location>
</feature>
<dbReference type="RefSeq" id="WP_163227934.1">
    <property type="nucleotide sequence ID" value="NZ_VYSG01000003.1"/>
</dbReference>
<dbReference type="AlphaFoldDB" id="A0A6I5NGB1"/>
<accession>A0A6I5NGB1</accession>
<keyword evidence="5" id="KW-1185">Reference proteome</keyword>
<feature type="transmembrane region" description="Helical" evidence="2">
    <location>
        <begin position="310"/>
        <end position="332"/>
    </location>
</feature>
<organism evidence="4 5">
    <name type="scientific">Bifidobacterium choloepi</name>
    <dbReference type="NCBI Taxonomy" id="2614131"/>
    <lineage>
        <taxon>Bacteria</taxon>
        <taxon>Bacillati</taxon>
        <taxon>Actinomycetota</taxon>
        <taxon>Actinomycetes</taxon>
        <taxon>Bifidobacteriales</taxon>
        <taxon>Bifidobacteriaceae</taxon>
        <taxon>Bifidobacterium</taxon>
    </lineage>
</organism>
<evidence type="ECO:0000313" key="5">
    <source>
        <dbReference type="Proteomes" id="UP000469292"/>
    </source>
</evidence>
<dbReference type="InterPro" id="IPR000917">
    <property type="entry name" value="Sulfatase_N"/>
</dbReference>
<comment type="caution">
    <text evidence="4">The sequence shown here is derived from an EMBL/GenBank/DDBJ whole genome shotgun (WGS) entry which is preliminary data.</text>
</comment>
<name>A0A6I5NGB1_9BIFI</name>
<evidence type="ECO:0000259" key="3">
    <source>
        <dbReference type="Pfam" id="PF00884"/>
    </source>
</evidence>
<feature type="transmembrane region" description="Helical" evidence="2">
    <location>
        <begin position="179"/>
        <end position="199"/>
    </location>
</feature>
<dbReference type="EMBL" id="VYSG01000003">
    <property type="protein sequence ID" value="NEG70334.1"/>
    <property type="molecule type" value="Genomic_DNA"/>
</dbReference>
<protein>
    <submittedName>
        <fullName evidence="4">LTA synthase family protein</fullName>
    </submittedName>
</protein>
<dbReference type="Gene3D" id="3.40.720.10">
    <property type="entry name" value="Alkaline Phosphatase, subunit A"/>
    <property type="match status" value="1"/>
</dbReference>
<sequence length="907" mass="98013">MSRSIVELADTAAQQVRRTPAARSKGEPVMQTGTNRRLDDRSTDPKPDSKQAAGQPFANNDGIHSSSAYDSSNSYDSPVSADDLAYAEDDEFVAAETQPVDATGAELPGRELPSEARLGVDPAASAAGAAGATGGRFRTAVGTATKPFRTATAAVRTQWDRYTATKFYQLWSRRPKLSIGLYLLVAVAMIATMDMLQIWSVRTSAQYDPSAGLGFFTQVWQAVYEDIPGGAYCLNFIALALVYLVIATLINRFWISTAVFGTLMSVLALANKIKIGLRNEPVIPSDLMMMGSGGEVSDSIMSFIPEDAEAMIGVAVKRLVVFVAICLVLQFLDRRRGVIPCSWIHPLGGRKHLAAASGSAGADDPAGSNATASVAGTANVAAGKHIAETPAPRKRALQTSRGRRALAGLVARIVAPIVAVGLLLGYAAGLADVNSKLRTFVEDSFGYSPALWDTVNDAGRNGSLTTFLSLLDVDAMDKPEGYSQAAMTALADKYAAAADEINAGRSAVLTDSTVIFILSESFADPTRVPGISFTEDPIDDIREVMDETTSGLMVAPTYGGGTANIEFQQMTGLNLSNFNESLLSPYQQLLPNGSEFFSFNQMWNEAYGTDEVSIAYHPYYQNFYLRNTNYNTFGFSSLRTLDSTDDPIANEGQIDRAENVSDLAIYEEVIEGLKNTDLETNQFIELITMQNHMPYSDWYDDNQFAGDGNTSTGITTDGERTNIETFTKGMQLTDDATAWFLDELDAIDKPITVVFYGDHLPGIYSTAAADEENDLLLHETEYFIWSNEASSSANAKNSDDSSAITSSNFFMAQAAEHMDAYVSPYLALLTALHEEVPAMARISVGHGQWGASDKLTIVGSDGEVIPEDELSERALELLDDYRLVQYDLAVGKLYLADTGFLSLDYNA</sequence>
<keyword evidence="2" id="KW-0472">Membrane</keyword>
<evidence type="ECO:0000256" key="1">
    <source>
        <dbReference type="SAM" id="MobiDB-lite"/>
    </source>
</evidence>
<feature type="region of interest" description="Disordered" evidence="1">
    <location>
        <begin position="1"/>
        <end position="80"/>
    </location>
</feature>
<feature type="transmembrane region" description="Helical" evidence="2">
    <location>
        <begin position="405"/>
        <end position="428"/>
    </location>
</feature>
<dbReference type="Pfam" id="PF00884">
    <property type="entry name" value="Sulfatase"/>
    <property type="match status" value="1"/>
</dbReference>
<reference evidence="4 5" key="1">
    <citation type="submission" date="2019-09" db="EMBL/GenBank/DDBJ databases">
        <title>Phylogenetic characterization of a novel taxon of the genus Bifidobacterium: Bifidobacterium choloepi sp. nov.</title>
        <authorList>
            <person name="Modesto M."/>
            <person name="Satti M."/>
        </authorList>
    </citation>
    <scope>NUCLEOTIDE SEQUENCE [LARGE SCALE GENOMIC DNA]</scope>
    <source>
        <strain evidence="4 5">BRDM6</strain>
    </source>
</reference>
<feature type="transmembrane region" description="Helical" evidence="2">
    <location>
        <begin position="253"/>
        <end position="270"/>
    </location>
</feature>
<proteinExistence type="predicted"/>
<dbReference type="Proteomes" id="UP000469292">
    <property type="component" value="Unassembled WGS sequence"/>
</dbReference>
<feature type="transmembrane region" description="Helical" evidence="2">
    <location>
        <begin position="229"/>
        <end position="246"/>
    </location>
</feature>
<keyword evidence="2" id="KW-1133">Transmembrane helix</keyword>
<evidence type="ECO:0000313" key="4">
    <source>
        <dbReference type="EMBL" id="NEG70334.1"/>
    </source>
</evidence>
<gene>
    <name evidence="4" type="ORF">F6S87_06965</name>
</gene>
<feature type="compositionally biased region" description="Basic and acidic residues" evidence="1">
    <location>
        <begin position="36"/>
        <end position="49"/>
    </location>
</feature>
<dbReference type="CDD" id="cd16015">
    <property type="entry name" value="LTA_synthase"/>
    <property type="match status" value="1"/>
</dbReference>
<feature type="compositionally biased region" description="Low complexity" evidence="1">
    <location>
        <begin position="65"/>
        <end position="77"/>
    </location>
</feature>